<dbReference type="AlphaFoldDB" id="A0A7K0CW29"/>
<dbReference type="Proteomes" id="UP000438448">
    <property type="component" value="Unassembled WGS sequence"/>
</dbReference>
<sequence>MTPWPRTSTHPSPRPTPISTSIATPPVPHRYVHGGFTGTDTRFSLYFPPAQTYRGRFFQHITPVPDSEHLAQGATGREDKIGFAFDSGAYFVETNGGGSAAIPGDAADSTITAYRANAAAAQHSRTIAARIYGDHRPYGYAYGGSGGAYRTIGGAESTEGVWDGFVPYVIGSPMAIPNVFSVRMHAQRVLRDRLDHIADAADAGSRTPLDADLTESERAALTEVTRMGFPTRSWFGHRTMGFHAFGTLYPHVMAVDPTYREDFWTTPGYPGADPASSVHRDRLHHRGNTTGTLTRKQAIARGLPVQHAAGTPHGGVDNAFKGPGADDDAVVAVDIPGIPDAEKLHGADLTVLTGDAAGTRVTITEIHGDTALLDTPDRDGALSRLAPGDTVEIDNSAFLAAQTYHRHQVPDATYRVWDQFRDHDGNPIPPQRALLLGPLFTSAASGHVPTGKFTGRMIVVSCLLDREAFPWQADWYRDRVRDHLGDRIDDHFRLWYVDHALHGDDERQEHPTRAVTYLGVLHQALRQLSAWVETGAAPAASTRYTVEDGQVLVPAQAPERLGVQPVVSLTAEGTDRAEITAGQRVRLQATAQVPPDAGTIVGLAWDFDGSGAFTETSEFTPHTTITVERDHVFTTPGTHFVTARVAAHPDGDPASPYARIENLARVRIIVT</sequence>
<evidence type="ECO:0000256" key="1">
    <source>
        <dbReference type="SAM" id="MobiDB-lite"/>
    </source>
</evidence>
<dbReference type="Gene3D" id="2.60.40.10">
    <property type="entry name" value="Immunoglobulins"/>
    <property type="match status" value="1"/>
</dbReference>
<proteinExistence type="predicted"/>
<feature type="region of interest" description="Disordered" evidence="1">
    <location>
        <begin position="1"/>
        <end position="26"/>
    </location>
</feature>
<reference evidence="2 3" key="1">
    <citation type="submission" date="2019-10" db="EMBL/GenBank/DDBJ databases">
        <title>Nocardia macrotermitis sp. nov. and Nocardia aurantia sp. nov., isolated from the gut of fungus growing-termite Macrotermes natalensis.</title>
        <authorList>
            <person name="Benndorf R."/>
            <person name="Schwitalla J."/>
            <person name="Martin K."/>
            <person name="De Beer W."/>
            <person name="Kaster A.-K."/>
            <person name="Vollmers J."/>
            <person name="Poulsen M."/>
            <person name="Beemelmanns C."/>
        </authorList>
    </citation>
    <scope>NUCLEOTIDE SEQUENCE [LARGE SCALE GENOMIC DNA]</scope>
    <source>
        <strain evidence="2 3">RB20</strain>
    </source>
</reference>
<dbReference type="SUPFAM" id="SSF49299">
    <property type="entry name" value="PKD domain"/>
    <property type="match status" value="1"/>
</dbReference>
<dbReference type="RefSeq" id="WP_227833124.1">
    <property type="nucleotide sequence ID" value="NZ_WEGK01000001.1"/>
</dbReference>
<dbReference type="EMBL" id="WEGK01000001">
    <property type="protein sequence ID" value="MQY17717.1"/>
    <property type="molecule type" value="Genomic_DNA"/>
</dbReference>
<accession>A0A7K0CW29</accession>
<feature type="region of interest" description="Disordered" evidence="1">
    <location>
        <begin position="273"/>
        <end position="292"/>
    </location>
</feature>
<dbReference type="GO" id="GO:0005975">
    <property type="term" value="P:carbohydrate metabolic process"/>
    <property type="evidence" value="ECO:0007669"/>
    <property type="project" value="UniProtKB-ARBA"/>
</dbReference>
<keyword evidence="3" id="KW-1185">Reference proteome</keyword>
<gene>
    <name evidence="2" type="ORF">NRB20_07810</name>
</gene>
<comment type="caution">
    <text evidence="2">The sequence shown here is derived from an EMBL/GenBank/DDBJ whole genome shotgun (WGS) entry which is preliminary data.</text>
</comment>
<organism evidence="2 3">
    <name type="scientific">Nocardia macrotermitis</name>
    <dbReference type="NCBI Taxonomy" id="2585198"/>
    <lineage>
        <taxon>Bacteria</taxon>
        <taxon>Bacillati</taxon>
        <taxon>Actinomycetota</taxon>
        <taxon>Actinomycetes</taxon>
        <taxon>Mycobacteriales</taxon>
        <taxon>Nocardiaceae</taxon>
        <taxon>Nocardia</taxon>
    </lineage>
</organism>
<dbReference type="InterPro" id="IPR035986">
    <property type="entry name" value="PKD_dom_sf"/>
</dbReference>
<protein>
    <recommendedName>
        <fullName evidence="4">PKD domain-containing protein</fullName>
    </recommendedName>
</protein>
<name>A0A7K0CW29_9NOCA</name>
<evidence type="ECO:0008006" key="4">
    <source>
        <dbReference type="Google" id="ProtNLM"/>
    </source>
</evidence>
<feature type="compositionally biased region" description="Low complexity" evidence="1">
    <location>
        <begin position="1"/>
        <end position="24"/>
    </location>
</feature>
<evidence type="ECO:0000313" key="2">
    <source>
        <dbReference type="EMBL" id="MQY17717.1"/>
    </source>
</evidence>
<evidence type="ECO:0000313" key="3">
    <source>
        <dbReference type="Proteomes" id="UP000438448"/>
    </source>
</evidence>
<dbReference type="InterPro" id="IPR013783">
    <property type="entry name" value="Ig-like_fold"/>
</dbReference>